<dbReference type="Proteomes" id="UP001221757">
    <property type="component" value="Unassembled WGS sequence"/>
</dbReference>
<feature type="transmembrane region" description="Helical" evidence="2">
    <location>
        <begin position="251"/>
        <end position="278"/>
    </location>
</feature>
<evidence type="ECO:0000256" key="2">
    <source>
        <dbReference type="SAM" id="Phobius"/>
    </source>
</evidence>
<evidence type="ECO:0000256" key="1">
    <source>
        <dbReference type="SAM" id="MobiDB-lite"/>
    </source>
</evidence>
<feature type="compositionally biased region" description="Polar residues" evidence="1">
    <location>
        <begin position="54"/>
        <end position="70"/>
    </location>
</feature>
<dbReference type="EMBL" id="JARKIE010000026">
    <property type="protein sequence ID" value="KAJ7698366.1"/>
    <property type="molecule type" value="Genomic_DNA"/>
</dbReference>
<accession>A0AAD7DT21</accession>
<feature type="compositionally biased region" description="Low complexity" evidence="1">
    <location>
        <begin position="25"/>
        <end position="45"/>
    </location>
</feature>
<organism evidence="3 4">
    <name type="scientific">Mycena rosella</name>
    <name type="common">Pink bonnet</name>
    <name type="synonym">Agaricus rosellus</name>
    <dbReference type="NCBI Taxonomy" id="1033263"/>
    <lineage>
        <taxon>Eukaryota</taxon>
        <taxon>Fungi</taxon>
        <taxon>Dikarya</taxon>
        <taxon>Basidiomycota</taxon>
        <taxon>Agaricomycotina</taxon>
        <taxon>Agaricomycetes</taxon>
        <taxon>Agaricomycetidae</taxon>
        <taxon>Agaricales</taxon>
        <taxon>Marasmiineae</taxon>
        <taxon>Mycenaceae</taxon>
        <taxon>Mycena</taxon>
    </lineage>
</organism>
<keyword evidence="2" id="KW-0812">Transmembrane</keyword>
<keyword evidence="2" id="KW-1133">Transmembrane helix</keyword>
<protein>
    <submittedName>
        <fullName evidence="3">Uncharacterized protein</fullName>
    </submittedName>
</protein>
<evidence type="ECO:0000313" key="3">
    <source>
        <dbReference type="EMBL" id="KAJ7698366.1"/>
    </source>
</evidence>
<feature type="transmembrane region" description="Helical" evidence="2">
    <location>
        <begin position="325"/>
        <end position="342"/>
    </location>
</feature>
<proteinExistence type="predicted"/>
<dbReference type="AlphaFoldDB" id="A0AAD7DT21"/>
<feature type="transmembrane region" description="Helical" evidence="2">
    <location>
        <begin position="148"/>
        <end position="170"/>
    </location>
</feature>
<reference evidence="3" key="1">
    <citation type="submission" date="2023-03" db="EMBL/GenBank/DDBJ databases">
        <title>Massive genome expansion in bonnet fungi (Mycena s.s.) driven by repeated elements and novel gene families across ecological guilds.</title>
        <authorList>
            <consortium name="Lawrence Berkeley National Laboratory"/>
            <person name="Harder C.B."/>
            <person name="Miyauchi S."/>
            <person name="Viragh M."/>
            <person name="Kuo A."/>
            <person name="Thoen E."/>
            <person name="Andreopoulos B."/>
            <person name="Lu D."/>
            <person name="Skrede I."/>
            <person name="Drula E."/>
            <person name="Henrissat B."/>
            <person name="Morin E."/>
            <person name="Kohler A."/>
            <person name="Barry K."/>
            <person name="LaButti K."/>
            <person name="Morin E."/>
            <person name="Salamov A."/>
            <person name="Lipzen A."/>
            <person name="Mereny Z."/>
            <person name="Hegedus B."/>
            <person name="Baldrian P."/>
            <person name="Stursova M."/>
            <person name="Weitz H."/>
            <person name="Taylor A."/>
            <person name="Grigoriev I.V."/>
            <person name="Nagy L.G."/>
            <person name="Martin F."/>
            <person name="Kauserud H."/>
        </authorList>
    </citation>
    <scope>NUCLEOTIDE SEQUENCE</scope>
    <source>
        <strain evidence="3">CBHHK067</strain>
    </source>
</reference>
<comment type="caution">
    <text evidence="3">The sequence shown here is derived from an EMBL/GenBank/DDBJ whole genome shotgun (WGS) entry which is preliminary data.</text>
</comment>
<gene>
    <name evidence="3" type="ORF">B0H17DRAFT_1050852</name>
</gene>
<feature type="transmembrane region" description="Helical" evidence="2">
    <location>
        <begin position="298"/>
        <end position="318"/>
    </location>
</feature>
<sequence>MMPSPDLQVPLSVPESFQALPPPALSAAQSQIPSMPSESSSAPVPANVEFQDPVSPQQQFPEPVSSSQESPKVPKLTLHRLFSVFTVVGFLIPKDVTSAIGLSMVSLHLDWVGSTIALFCVVCEYYVGVTPPVWEAWLHVDRSSEIRLVGYGLSIALVVAVYGAISYAGWELAQHLTARHGFDLATALFVVAGGGFWVGEYIVEAAVLYFGLDGHQLVWIIDCLGRVFAICCLLSLVLMFRHPILRRIPRLPIKVSLTLITALTFWSSAVLFGLTLVGEGNGYTIVDNNSLIARLSRTYIILVAVGFFAFAVCTIAIVPTDLSNVLVVAAGLLFTPMVWLTWKKRSSDHRMRGLKE</sequence>
<feature type="transmembrane region" description="Helical" evidence="2">
    <location>
        <begin position="182"/>
        <end position="211"/>
    </location>
</feature>
<keyword evidence="4" id="KW-1185">Reference proteome</keyword>
<feature type="region of interest" description="Disordered" evidence="1">
    <location>
        <begin position="23"/>
        <end position="71"/>
    </location>
</feature>
<feature type="transmembrane region" description="Helical" evidence="2">
    <location>
        <begin position="217"/>
        <end position="239"/>
    </location>
</feature>
<name>A0AAD7DT21_MYCRO</name>
<feature type="transmembrane region" description="Helical" evidence="2">
    <location>
        <begin position="105"/>
        <end position="128"/>
    </location>
</feature>
<keyword evidence="2" id="KW-0472">Membrane</keyword>
<evidence type="ECO:0000313" key="4">
    <source>
        <dbReference type="Proteomes" id="UP001221757"/>
    </source>
</evidence>